<organism evidence="11 12">
    <name type="scientific">Oceanibacterium hippocampi</name>
    <dbReference type="NCBI Taxonomy" id="745714"/>
    <lineage>
        <taxon>Bacteria</taxon>
        <taxon>Pseudomonadati</taxon>
        <taxon>Pseudomonadota</taxon>
        <taxon>Alphaproteobacteria</taxon>
        <taxon>Sneathiellales</taxon>
        <taxon>Sneathiellaceae</taxon>
        <taxon>Oceanibacterium</taxon>
    </lineage>
</organism>
<dbReference type="NCBIfam" id="NF003805">
    <property type="entry name" value="PRK05395.1-2"/>
    <property type="match status" value="1"/>
</dbReference>
<dbReference type="PROSITE" id="PS01029">
    <property type="entry name" value="DEHYDROQUINASE_II"/>
    <property type="match status" value="1"/>
</dbReference>
<dbReference type="HAMAP" id="MF_00169">
    <property type="entry name" value="AroQ"/>
    <property type="match status" value="1"/>
</dbReference>
<evidence type="ECO:0000256" key="9">
    <source>
        <dbReference type="HAMAP-Rule" id="MF_00169"/>
    </source>
</evidence>
<dbReference type="EMBL" id="FWFR01000001">
    <property type="protein sequence ID" value="SLN48856.1"/>
    <property type="molecule type" value="Genomic_DNA"/>
</dbReference>
<evidence type="ECO:0000256" key="2">
    <source>
        <dbReference type="ARBA" id="ARBA00003924"/>
    </source>
</evidence>
<comment type="function">
    <text evidence="2 9">Catalyzes a trans-dehydration via an enolate intermediate.</text>
</comment>
<keyword evidence="8 9" id="KW-0456">Lyase</keyword>
<sequence length="184" mass="19860">MPGSDRARGARLSPCPKSDYTDARRTSSFARKSEDMASSILILNGPNLNMLGRREPGIYGRASLDDIRDACVQKATALGLSADFRQSNHEGELVGWIQEAAGRFDGIIINAAAYTHTSVALRDALLAVALPAIEVHLSNIHAREDFRRHSYLGPAVRGMVAGFGAQSYLLAIDAIAHILNETTD</sequence>
<dbReference type="GO" id="GO:0003855">
    <property type="term" value="F:3-dehydroquinate dehydratase activity"/>
    <property type="evidence" value="ECO:0007669"/>
    <property type="project" value="UniProtKB-UniRule"/>
</dbReference>
<keyword evidence="9" id="KW-0028">Amino-acid biosynthesis</keyword>
<feature type="region of interest" description="Disordered" evidence="10">
    <location>
        <begin position="1"/>
        <end position="28"/>
    </location>
</feature>
<dbReference type="CDD" id="cd00466">
    <property type="entry name" value="DHQase_II"/>
    <property type="match status" value="1"/>
</dbReference>
<dbReference type="PANTHER" id="PTHR21272:SF3">
    <property type="entry name" value="CATABOLIC 3-DEHYDROQUINASE"/>
    <property type="match status" value="1"/>
</dbReference>
<dbReference type="GO" id="GO:0009423">
    <property type="term" value="P:chorismate biosynthetic process"/>
    <property type="evidence" value="ECO:0007669"/>
    <property type="project" value="UniProtKB-UniRule"/>
</dbReference>
<gene>
    <name evidence="9 11" type="primary">aroQ</name>
    <name evidence="11" type="ORF">OCH7691_02127</name>
</gene>
<dbReference type="Proteomes" id="UP000193200">
    <property type="component" value="Unassembled WGS sequence"/>
</dbReference>
<comment type="subunit">
    <text evidence="5 9">Homododecamer.</text>
</comment>
<keyword evidence="12" id="KW-1185">Reference proteome</keyword>
<dbReference type="InterPro" id="IPR036441">
    <property type="entry name" value="DHquinase_II_sf"/>
</dbReference>
<evidence type="ECO:0000256" key="4">
    <source>
        <dbReference type="ARBA" id="ARBA00011037"/>
    </source>
</evidence>
<evidence type="ECO:0000256" key="10">
    <source>
        <dbReference type="SAM" id="MobiDB-lite"/>
    </source>
</evidence>
<evidence type="ECO:0000256" key="6">
    <source>
        <dbReference type="ARBA" id="ARBA00012060"/>
    </source>
</evidence>
<name>A0A1Y5SX28_9PROT</name>
<dbReference type="GO" id="GO:0019631">
    <property type="term" value="P:quinate catabolic process"/>
    <property type="evidence" value="ECO:0007669"/>
    <property type="project" value="TreeGrafter"/>
</dbReference>
<dbReference type="Pfam" id="PF01220">
    <property type="entry name" value="DHquinase_II"/>
    <property type="match status" value="1"/>
</dbReference>
<dbReference type="PANTHER" id="PTHR21272">
    <property type="entry name" value="CATABOLIC 3-DEHYDROQUINASE"/>
    <property type="match status" value="1"/>
</dbReference>
<evidence type="ECO:0000256" key="3">
    <source>
        <dbReference type="ARBA" id="ARBA00004902"/>
    </source>
</evidence>
<feature type="compositionally biased region" description="Basic and acidic residues" evidence="10">
    <location>
        <begin position="19"/>
        <end position="28"/>
    </location>
</feature>
<dbReference type="NCBIfam" id="TIGR01088">
    <property type="entry name" value="aroQ"/>
    <property type="match status" value="1"/>
</dbReference>
<protein>
    <recommendedName>
        <fullName evidence="6 9">3-dehydroquinate dehydratase</fullName>
        <shortName evidence="9">3-dehydroquinase</shortName>
        <ecNumber evidence="6 9">4.2.1.10</ecNumber>
    </recommendedName>
    <alternativeName>
        <fullName evidence="9">Type II DHQase</fullName>
    </alternativeName>
</protein>
<dbReference type="EC" id="4.2.1.10" evidence="6 9"/>
<dbReference type="NCBIfam" id="NF003806">
    <property type="entry name" value="PRK05395.1-3"/>
    <property type="match status" value="1"/>
</dbReference>
<dbReference type="GO" id="GO:0008652">
    <property type="term" value="P:amino acid biosynthetic process"/>
    <property type="evidence" value="ECO:0007669"/>
    <property type="project" value="UniProtKB-KW"/>
</dbReference>
<evidence type="ECO:0000256" key="5">
    <source>
        <dbReference type="ARBA" id="ARBA00011193"/>
    </source>
</evidence>
<dbReference type="SUPFAM" id="SSF52304">
    <property type="entry name" value="Type II 3-dehydroquinate dehydratase"/>
    <property type="match status" value="1"/>
</dbReference>
<evidence type="ECO:0000313" key="12">
    <source>
        <dbReference type="Proteomes" id="UP000193200"/>
    </source>
</evidence>
<dbReference type="InterPro" id="IPR018509">
    <property type="entry name" value="DHquinase_II_CS"/>
</dbReference>
<dbReference type="GO" id="GO:0009073">
    <property type="term" value="P:aromatic amino acid family biosynthetic process"/>
    <property type="evidence" value="ECO:0007669"/>
    <property type="project" value="UniProtKB-KW"/>
</dbReference>
<evidence type="ECO:0000256" key="1">
    <source>
        <dbReference type="ARBA" id="ARBA00001864"/>
    </source>
</evidence>
<proteinExistence type="inferred from homology"/>
<keyword evidence="7 9" id="KW-0057">Aromatic amino acid biosynthesis</keyword>
<comment type="pathway">
    <text evidence="3 9">Metabolic intermediate biosynthesis; chorismate biosynthesis; chorismate from D-erythrose 4-phosphate and phosphoenolpyruvate: step 3/7.</text>
</comment>
<evidence type="ECO:0000256" key="8">
    <source>
        <dbReference type="ARBA" id="ARBA00023239"/>
    </source>
</evidence>
<feature type="binding site" evidence="9">
    <location>
        <position position="147"/>
    </location>
    <ligand>
        <name>substrate</name>
    </ligand>
</feature>
<dbReference type="InParanoid" id="A0A1Y5SX28"/>
<reference evidence="11 12" key="1">
    <citation type="submission" date="2017-03" db="EMBL/GenBank/DDBJ databases">
        <authorList>
            <person name="Afonso C.L."/>
            <person name="Miller P.J."/>
            <person name="Scott M.A."/>
            <person name="Spackman E."/>
            <person name="Goraichik I."/>
            <person name="Dimitrov K.M."/>
            <person name="Suarez D.L."/>
            <person name="Swayne D.E."/>
        </authorList>
    </citation>
    <scope>NUCLEOTIDE SEQUENCE [LARGE SCALE GENOMIC DNA]</scope>
    <source>
        <strain evidence="11 12">CECT 7691</strain>
    </source>
</reference>
<feature type="binding site" evidence="9">
    <location>
        <begin position="137"/>
        <end position="138"/>
    </location>
    <ligand>
        <name>substrate</name>
    </ligand>
</feature>
<comment type="catalytic activity">
    <reaction evidence="1 9">
        <text>3-dehydroquinate = 3-dehydroshikimate + H2O</text>
        <dbReference type="Rhea" id="RHEA:21096"/>
        <dbReference type="ChEBI" id="CHEBI:15377"/>
        <dbReference type="ChEBI" id="CHEBI:16630"/>
        <dbReference type="ChEBI" id="CHEBI:32364"/>
        <dbReference type="EC" id="4.2.1.10"/>
    </reaction>
</comment>
<comment type="similarity">
    <text evidence="4 9">Belongs to the type-II 3-dehydroquinase family.</text>
</comment>
<dbReference type="InterPro" id="IPR001874">
    <property type="entry name" value="DHquinase_II"/>
</dbReference>
<evidence type="ECO:0000313" key="11">
    <source>
        <dbReference type="EMBL" id="SLN48856.1"/>
    </source>
</evidence>
<feature type="binding site" evidence="9">
    <location>
        <position position="116"/>
    </location>
    <ligand>
        <name>substrate</name>
    </ligand>
</feature>
<feature type="site" description="Transition state stabilizer" evidence="9">
    <location>
        <position position="54"/>
    </location>
</feature>
<feature type="active site" description="Proton acceptor" evidence="9">
    <location>
        <position position="59"/>
    </location>
</feature>
<evidence type="ECO:0000256" key="7">
    <source>
        <dbReference type="ARBA" id="ARBA00023141"/>
    </source>
</evidence>
<feature type="active site" description="Proton donor" evidence="9">
    <location>
        <position position="136"/>
    </location>
</feature>
<dbReference type="UniPathway" id="UPA00053">
    <property type="reaction ID" value="UER00086"/>
</dbReference>
<dbReference type="AlphaFoldDB" id="A0A1Y5SX28"/>
<feature type="binding site" evidence="9">
    <location>
        <position position="110"/>
    </location>
    <ligand>
        <name>substrate</name>
    </ligand>
</feature>
<accession>A0A1Y5SX28</accession>
<feature type="binding site" evidence="9">
    <location>
        <position position="123"/>
    </location>
    <ligand>
        <name>substrate</name>
    </ligand>
</feature>
<dbReference type="NCBIfam" id="NF003807">
    <property type="entry name" value="PRK05395.1-4"/>
    <property type="match status" value="1"/>
</dbReference>
<dbReference type="Gene3D" id="3.40.50.9100">
    <property type="entry name" value="Dehydroquinase, class II"/>
    <property type="match status" value="1"/>
</dbReference>